<dbReference type="PANTHER" id="PTHR10791:SF30">
    <property type="entry name" value="SUGAR TRANSPORTER SWEET1"/>
    <property type="match status" value="1"/>
</dbReference>
<evidence type="ECO:0000256" key="4">
    <source>
        <dbReference type="ARBA" id="ARBA00022475"/>
    </source>
</evidence>
<reference evidence="11" key="1">
    <citation type="submission" date="2014-12" db="EMBL/GenBank/DDBJ databases">
        <title>Insight into the proteome of Arion vulgaris.</title>
        <authorList>
            <person name="Aradska J."/>
            <person name="Bulat T."/>
            <person name="Smidak R."/>
            <person name="Sarate P."/>
            <person name="Gangsoo J."/>
            <person name="Sialana F."/>
            <person name="Bilban M."/>
            <person name="Lubec G."/>
        </authorList>
    </citation>
    <scope>NUCLEOTIDE SEQUENCE</scope>
    <source>
        <tissue evidence="11">Skin</tissue>
    </source>
</reference>
<name>A0A0B7A6J4_9EUPU</name>
<keyword evidence="5 10" id="KW-0762">Sugar transport</keyword>
<proteinExistence type="inferred from homology"/>
<keyword evidence="6 10" id="KW-0812">Transmembrane</keyword>
<keyword evidence="3 10" id="KW-0813">Transport</keyword>
<dbReference type="Pfam" id="PF03083">
    <property type="entry name" value="MtN3_slv"/>
    <property type="match status" value="2"/>
</dbReference>
<keyword evidence="7" id="KW-0677">Repeat</keyword>
<feature type="transmembrane region" description="Helical" evidence="10">
    <location>
        <begin position="160"/>
        <end position="179"/>
    </location>
</feature>
<evidence type="ECO:0000256" key="1">
    <source>
        <dbReference type="ARBA" id="ARBA00004651"/>
    </source>
</evidence>
<dbReference type="GO" id="GO:0005886">
    <property type="term" value="C:plasma membrane"/>
    <property type="evidence" value="ECO:0007669"/>
    <property type="project" value="UniProtKB-SubCell"/>
</dbReference>
<accession>A0A0B7A6J4</accession>
<feature type="transmembrane region" description="Helical" evidence="10">
    <location>
        <begin position="69"/>
        <end position="90"/>
    </location>
</feature>
<feature type="transmembrane region" description="Helical" evidence="10">
    <location>
        <begin position="130"/>
        <end position="148"/>
    </location>
</feature>
<gene>
    <name evidence="11" type="primary">ORF100572</name>
</gene>
<comment type="function">
    <text evidence="10">Mediates sugar transport across membranes.</text>
</comment>
<evidence type="ECO:0000256" key="10">
    <source>
        <dbReference type="RuleBase" id="RU910715"/>
    </source>
</evidence>
<dbReference type="GO" id="GO:0051119">
    <property type="term" value="F:sugar transmembrane transporter activity"/>
    <property type="evidence" value="ECO:0007669"/>
    <property type="project" value="InterPro"/>
</dbReference>
<comment type="subcellular location">
    <subcellularLocation>
        <location evidence="1 10">Cell membrane</location>
        <topology evidence="1 10">Multi-pass membrane protein</topology>
    </subcellularLocation>
</comment>
<comment type="similarity">
    <text evidence="2 10">Belongs to the SWEET sugar transporter family.</text>
</comment>
<evidence type="ECO:0000256" key="5">
    <source>
        <dbReference type="ARBA" id="ARBA00022597"/>
    </source>
</evidence>
<dbReference type="PANTHER" id="PTHR10791">
    <property type="entry name" value="RAG1-ACTIVATING PROTEIN 1"/>
    <property type="match status" value="1"/>
</dbReference>
<dbReference type="Gene3D" id="1.20.1280.290">
    <property type="match status" value="2"/>
</dbReference>
<feature type="transmembrane region" description="Helical" evidence="10">
    <location>
        <begin position="185"/>
        <end position="208"/>
    </location>
</feature>
<sequence>MDFLPDLLTVVEWATVVVTFIMMASGMPVCVSMYKKRSVANVPYLLFLISTFVSSLGLQYGILIGNSTLTLINVVSVCVWGAYVSTYILVSKSKVTPLLKLLAVAGLYSAHLYYLTILPSNDVVLTVGKYLLFWCTILCVIPANEIVTMVQEKSTKCCNLPLLFGGTLSGVVWYLYGYLMDDATIYFPNIPALLVSSVKFFLMFIYGLPSKQTAKNSSSATTSAVTRDSQNNVHKVTATGITRRNK</sequence>
<feature type="transmembrane region" description="Helical" evidence="10">
    <location>
        <begin position="44"/>
        <end position="63"/>
    </location>
</feature>
<protein>
    <recommendedName>
        <fullName evidence="10">Sugar transporter SWEET</fullName>
    </recommendedName>
</protein>
<evidence type="ECO:0000313" key="11">
    <source>
        <dbReference type="EMBL" id="CEK76579.1"/>
    </source>
</evidence>
<evidence type="ECO:0000256" key="3">
    <source>
        <dbReference type="ARBA" id="ARBA00022448"/>
    </source>
</evidence>
<evidence type="ECO:0000256" key="7">
    <source>
        <dbReference type="ARBA" id="ARBA00022737"/>
    </source>
</evidence>
<dbReference type="AlphaFoldDB" id="A0A0B7A6J4"/>
<feature type="transmembrane region" description="Helical" evidence="10">
    <location>
        <begin position="13"/>
        <end position="32"/>
    </location>
</feature>
<keyword evidence="8 10" id="KW-1133">Transmembrane helix</keyword>
<evidence type="ECO:0000256" key="8">
    <source>
        <dbReference type="ARBA" id="ARBA00022989"/>
    </source>
</evidence>
<evidence type="ECO:0000256" key="9">
    <source>
        <dbReference type="ARBA" id="ARBA00023136"/>
    </source>
</evidence>
<keyword evidence="9 10" id="KW-0472">Membrane</keyword>
<dbReference type="InterPro" id="IPR047664">
    <property type="entry name" value="SWEET"/>
</dbReference>
<feature type="transmembrane region" description="Helical" evidence="10">
    <location>
        <begin position="97"/>
        <end position="118"/>
    </location>
</feature>
<keyword evidence="4" id="KW-1003">Cell membrane</keyword>
<evidence type="ECO:0000256" key="2">
    <source>
        <dbReference type="ARBA" id="ARBA00007809"/>
    </source>
</evidence>
<evidence type="ECO:0000256" key="6">
    <source>
        <dbReference type="ARBA" id="ARBA00022692"/>
    </source>
</evidence>
<dbReference type="InterPro" id="IPR004316">
    <property type="entry name" value="SWEET_rpt"/>
</dbReference>
<dbReference type="EMBL" id="HACG01029714">
    <property type="protein sequence ID" value="CEK76579.1"/>
    <property type="molecule type" value="Transcribed_RNA"/>
</dbReference>
<organism evidence="11">
    <name type="scientific">Arion vulgaris</name>
    <dbReference type="NCBI Taxonomy" id="1028688"/>
    <lineage>
        <taxon>Eukaryota</taxon>
        <taxon>Metazoa</taxon>
        <taxon>Spiralia</taxon>
        <taxon>Lophotrochozoa</taxon>
        <taxon>Mollusca</taxon>
        <taxon>Gastropoda</taxon>
        <taxon>Heterobranchia</taxon>
        <taxon>Euthyneura</taxon>
        <taxon>Panpulmonata</taxon>
        <taxon>Eupulmonata</taxon>
        <taxon>Stylommatophora</taxon>
        <taxon>Helicina</taxon>
        <taxon>Arionoidea</taxon>
        <taxon>Arionidae</taxon>
        <taxon>Arion</taxon>
    </lineage>
</organism>